<dbReference type="InterPro" id="IPR001957">
    <property type="entry name" value="Chromosome_initiator_DnaA"/>
</dbReference>
<dbReference type="Gene3D" id="3.40.50.300">
    <property type="entry name" value="P-loop containing nucleotide triphosphate hydrolases"/>
    <property type="match status" value="1"/>
</dbReference>
<dbReference type="Pfam" id="PF00308">
    <property type="entry name" value="Bac_DnaA"/>
    <property type="match status" value="1"/>
</dbReference>
<evidence type="ECO:0000259" key="12">
    <source>
        <dbReference type="SMART" id="SM00382"/>
    </source>
</evidence>
<dbReference type="Gene3D" id="1.10.8.60">
    <property type="match status" value="1"/>
</dbReference>
<feature type="region of interest" description="Domain IV, binds dsDNA" evidence="8">
    <location>
        <begin position="350"/>
        <end position="471"/>
    </location>
</feature>
<dbReference type="InterPro" id="IPR013159">
    <property type="entry name" value="DnaA_C"/>
</dbReference>
<evidence type="ECO:0000256" key="6">
    <source>
        <dbReference type="ARBA" id="ARBA00023121"/>
    </source>
</evidence>
<feature type="domain" description="AAA+ ATPase" evidence="12">
    <location>
        <begin position="164"/>
        <end position="302"/>
    </location>
</feature>
<comment type="domain">
    <text evidence="8">Domain I is involved in oligomerization and binding regulators, domain II is flexibile and of varying length in different bacteria, domain III forms the AAA+ region, while domain IV binds dsDNA.</text>
</comment>
<accession>A0A426T9M7</accession>
<keyword evidence="2 8" id="KW-0963">Cytoplasm</keyword>
<comment type="function">
    <text evidence="8 10">Plays an essential role in the initiation and regulation of chromosomal replication. ATP-DnaA binds to the origin of replication (oriC) to initiate formation of the DNA replication initiation complex once per cell cycle. Binds the DnaA box (a 9 base pair repeat at the origin) and separates the double-stranded (ds)DNA. Forms a right-handed helical filament on oriC DNA; dsDNA binds to the exterior of the filament while single-stranded (ss)DNA is stabiized in the filament's interior. The ATP-DnaA-oriC complex binds and stabilizes one strand of the AT-rich DNA unwinding element (DUE), permitting loading of DNA polymerase. After initiation quickly degrades to an ADP-DnaA complex that is not apt for DNA replication. Binds acidic phospholipids.</text>
</comment>
<evidence type="ECO:0000256" key="3">
    <source>
        <dbReference type="ARBA" id="ARBA00022705"/>
    </source>
</evidence>
<dbReference type="GO" id="GO:0006275">
    <property type="term" value="P:regulation of DNA replication"/>
    <property type="evidence" value="ECO:0007669"/>
    <property type="project" value="UniProtKB-UniRule"/>
</dbReference>
<evidence type="ECO:0000256" key="11">
    <source>
        <dbReference type="RuleBase" id="RU004227"/>
    </source>
</evidence>
<dbReference type="CDD" id="cd00009">
    <property type="entry name" value="AAA"/>
    <property type="match status" value="1"/>
</dbReference>
<feature type="domain" description="Chromosomal replication initiator DnaA C-terminal" evidence="13">
    <location>
        <begin position="380"/>
        <end position="449"/>
    </location>
</feature>
<reference evidence="14 15" key="1">
    <citation type="submission" date="2018-11" db="EMBL/GenBank/DDBJ databases">
        <authorList>
            <person name="Stevens M.J."/>
            <person name="Cernela N."/>
            <person name="Spoerry Serrano N."/>
            <person name="Schmitt S."/>
            <person name="Schrenzel J."/>
            <person name="Stephan R."/>
        </authorList>
    </citation>
    <scope>NUCLEOTIDE SEQUENCE [LARGE SCALE GENOMIC DNA]</scope>
    <source>
        <strain evidence="14 15">PP422</strain>
    </source>
</reference>
<comment type="caution">
    <text evidence="8">Lacks conserved residue(s) required for the propagation of feature annotation.</text>
</comment>
<comment type="subunit">
    <text evidence="8">Oligomerizes as a right-handed, spiral filament on DNA at oriC.</text>
</comment>
<keyword evidence="7 8" id="KW-0238">DNA-binding</keyword>
<feature type="binding site" evidence="8">
    <location>
        <position position="179"/>
    </location>
    <ligand>
        <name>ATP</name>
        <dbReference type="ChEBI" id="CHEBI:30616"/>
    </ligand>
</feature>
<keyword evidence="3 8" id="KW-0235">DNA replication</keyword>
<dbReference type="InterPro" id="IPR003593">
    <property type="entry name" value="AAA+_ATPase"/>
</dbReference>
<evidence type="ECO:0000259" key="13">
    <source>
        <dbReference type="SMART" id="SM00760"/>
    </source>
</evidence>
<evidence type="ECO:0000256" key="8">
    <source>
        <dbReference type="HAMAP-Rule" id="MF_00377"/>
    </source>
</evidence>
<dbReference type="GO" id="GO:0005886">
    <property type="term" value="C:plasma membrane"/>
    <property type="evidence" value="ECO:0007669"/>
    <property type="project" value="TreeGrafter"/>
</dbReference>
<dbReference type="Pfam" id="PF08299">
    <property type="entry name" value="Bac_DnaA_C"/>
    <property type="match status" value="1"/>
</dbReference>
<evidence type="ECO:0000313" key="14">
    <source>
        <dbReference type="EMBL" id="RRR50842.1"/>
    </source>
</evidence>
<dbReference type="GO" id="GO:0008289">
    <property type="term" value="F:lipid binding"/>
    <property type="evidence" value="ECO:0007669"/>
    <property type="project" value="UniProtKB-KW"/>
</dbReference>
<comment type="caution">
    <text evidence="14">The sequence shown here is derived from an EMBL/GenBank/DDBJ whole genome shotgun (WGS) entry which is preliminary data.</text>
</comment>
<dbReference type="HAMAP" id="MF_00377">
    <property type="entry name" value="DnaA_bact"/>
    <property type="match status" value="1"/>
</dbReference>
<dbReference type="CDD" id="cd06571">
    <property type="entry name" value="Bac_DnaA_C"/>
    <property type="match status" value="1"/>
</dbReference>
<dbReference type="PANTHER" id="PTHR30050:SF2">
    <property type="entry name" value="CHROMOSOMAL REPLICATION INITIATOR PROTEIN DNAA"/>
    <property type="match status" value="1"/>
</dbReference>
<evidence type="ECO:0000256" key="7">
    <source>
        <dbReference type="ARBA" id="ARBA00023125"/>
    </source>
</evidence>
<organism evidence="14 15">
    <name type="scientific">Streptococcus suis</name>
    <dbReference type="NCBI Taxonomy" id="1307"/>
    <lineage>
        <taxon>Bacteria</taxon>
        <taxon>Bacillati</taxon>
        <taxon>Bacillota</taxon>
        <taxon>Bacilli</taxon>
        <taxon>Lactobacillales</taxon>
        <taxon>Streptococcaceae</taxon>
        <taxon>Streptococcus</taxon>
    </lineage>
</organism>
<dbReference type="SMART" id="SM00382">
    <property type="entry name" value="AAA"/>
    <property type="match status" value="1"/>
</dbReference>
<dbReference type="AlphaFoldDB" id="A0A426T9M7"/>
<comment type="similarity">
    <text evidence="1 8 11">Belongs to the DnaA family.</text>
</comment>
<dbReference type="SUPFAM" id="SSF52540">
    <property type="entry name" value="P-loop containing nucleoside triphosphate hydrolases"/>
    <property type="match status" value="1"/>
</dbReference>
<sequence>MDKEQEFWNRFIELAQSSLSNSVYELLVEEARLIELQDGVATIFLAGTSDSILASKKKLWKQNIEELILIAGLEVLGEQISVTYHTYQSVSEPKSDKAYKADKVVTTPAEADTLAPIGKPSKSSFLPIQSGIQPQYTFDNFVQGGSNMMAKSAALAVAHSPGQLYNPLFIWGGPGLGKTHLLNGIGNQVLGDNPHARVQYVTSESFLNEFVNYLTKKELDMEEFKEHYRNLDLLLIDDIQLLKGKASTQEEFFHTFDALLSQGKQIVLTSDRNPDSLDNLEDRLVSRFSWGATCQIYPPDIETREAILRTKCATYPFEFPNDTLTYLAGQIQSNVRNLEGILKDISLLAGMRNLTTITVDIAAEAIRGRNQAAPKNSVIPIETIQTEVGKFYGVSLKEIKGSKRLQNIVLARQVAMYLAREMTDNSLPKIGKAFGNRDHTTVMHAYKKIRDMLKNNESFLIEITNIKNKIL</sequence>
<dbReference type="InterPro" id="IPR013317">
    <property type="entry name" value="DnaA_dom"/>
</dbReference>
<feature type="binding site" evidence="8">
    <location>
        <position position="178"/>
    </location>
    <ligand>
        <name>ATP</name>
        <dbReference type="ChEBI" id="CHEBI:30616"/>
    </ligand>
</feature>
<keyword evidence="6 8" id="KW-0446">Lipid-binding</keyword>
<evidence type="ECO:0000313" key="15">
    <source>
        <dbReference type="Proteomes" id="UP000274117"/>
    </source>
</evidence>
<feature type="region of interest" description="Domain I, interacts with DnaA modulators" evidence="8">
    <location>
        <begin position="1"/>
        <end position="101"/>
    </location>
</feature>
<evidence type="ECO:0000256" key="9">
    <source>
        <dbReference type="NCBIfam" id="TIGR00362"/>
    </source>
</evidence>
<dbReference type="InterPro" id="IPR018312">
    <property type="entry name" value="Chromosome_initiator_DnaA_CS"/>
</dbReference>
<protein>
    <recommendedName>
        <fullName evidence="8 9">Chromosomal replication initiator protein DnaA</fullName>
    </recommendedName>
</protein>
<evidence type="ECO:0000256" key="5">
    <source>
        <dbReference type="ARBA" id="ARBA00022840"/>
    </source>
</evidence>
<dbReference type="FunFam" id="3.40.50.300:FF:000668">
    <property type="entry name" value="Chromosomal replication initiator protein DnaA"/>
    <property type="match status" value="1"/>
</dbReference>
<feature type="binding site" evidence="8">
    <location>
        <position position="177"/>
    </location>
    <ligand>
        <name>ATP</name>
        <dbReference type="ChEBI" id="CHEBI:30616"/>
    </ligand>
</feature>
<keyword evidence="4 8" id="KW-0547">Nucleotide-binding</keyword>
<evidence type="ECO:0000256" key="2">
    <source>
        <dbReference type="ARBA" id="ARBA00022490"/>
    </source>
</evidence>
<dbReference type="PANTHER" id="PTHR30050">
    <property type="entry name" value="CHROMOSOMAL REPLICATION INITIATOR PROTEIN DNAA"/>
    <property type="match status" value="1"/>
</dbReference>
<dbReference type="Gene3D" id="1.10.1750.10">
    <property type="match status" value="1"/>
</dbReference>
<dbReference type="SMART" id="SM00760">
    <property type="entry name" value="Bac_DnaA_C"/>
    <property type="match status" value="1"/>
</dbReference>
<dbReference type="InterPro" id="IPR020591">
    <property type="entry name" value="Chromosome_initiator_DnaA-like"/>
</dbReference>
<evidence type="ECO:0000256" key="1">
    <source>
        <dbReference type="ARBA" id="ARBA00006583"/>
    </source>
</evidence>
<name>A0A426T9M7_STRSU</name>
<gene>
    <name evidence="8 14" type="primary">dnaA</name>
    <name evidence="14" type="ORF">EI998_09645</name>
</gene>
<dbReference type="Proteomes" id="UP000274117">
    <property type="component" value="Unassembled WGS sequence"/>
</dbReference>
<dbReference type="EMBL" id="RSDO01000024">
    <property type="protein sequence ID" value="RRR50842.1"/>
    <property type="molecule type" value="Genomic_DNA"/>
</dbReference>
<feature type="binding site" evidence="8">
    <location>
        <position position="175"/>
    </location>
    <ligand>
        <name>ATP</name>
        <dbReference type="ChEBI" id="CHEBI:30616"/>
    </ligand>
</feature>
<comment type="subcellular location">
    <subcellularLocation>
        <location evidence="8">Cytoplasm</location>
    </subcellularLocation>
</comment>
<dbReference type="PROSITE" id="PS01008">
    <property type="entry name" value="DNAA"/>
    <property type="match status" value="1"/>
</dbReference>
<dbReference type="GO" id="GO:0005524">
    <property type="term" value="F:ATP binding"/>
    <property type="evidence" value="ECO:0007669"/>
    <property type="project" value="UniProtKB-UniRule"/>
</dbReference>
<keyword evidence="5 8" id="KW-0067">ATP-binding</keyword>
<proteinExistence type="inferred from homology"/>
<dbReference type="InterPro" id="IPR010921">
    <property type="entry name" value="Trp_repressor/repl_initiator"/>
</dbReference>
<dbReference type="SUPFAM" id="SSF48295">
    <property type="entry name" value="TrpR-like"/>
    <property type="match status" value="1"/>
</dbReference>
<dbReference type="GO" id="GO:0006270">
    <property type="term" value="P:DNA replication initiation"/>
    <property type="evidence" value="ECO:0007669"/>
    <property type="project" value="UniProtKB-UniRule"/>
</dbReference>
<dbReference type="PRINTS" id="PR00051">
    <property type="entry name" value="DNAA"/>
</dbReference>
<dbReference type="GO" id="GO:0003688">
    <property type="term" value="F:DNA replication origin binding"/>
    <property type="evidence" value="ECO:0007669"/>
    <property type="project" value="UniProtKB-UniRule"/>
</dbReference>
<dbReference type="FunFam" id="1.10.1750.10:FF:000002">
    <property type="entry name" value="Chromosomal replication initiator protein DnaA"/>
    <property type="match status" value="1"/>
</dbReference>
<dbReference type="GO" id="GO:0005737">
    <property type="term" value="C:cytoplasm"/>
    <property type="evidence" value="ECO:0007669"/>
    <property type="project" value="UniProtKB-SubCell"/>
</dbReference>
<reference evidence="14 15" key="2">
    <citation type="submission" date="2018-12" db="EMBL/GenBank/DDBJ databases">
        <title>Whole-genome sequences of fifteen clinical Streptococcus suis strains isolated from pigs between 2006 and 2018.</title>
        <authorList>
            <person name="Stevens M.J.A."/>
            <person name="Cernela N."/>
            <person name="Spoerry Serrano N."/>
            <person name="Schmitt S."/>
            <person name="Schrenzel J."/>
            <person name="Stephan R."/>
        </authorList>
    </citation>
    <scope>NUCLEOTIDE SEQUENCE [LARGE SCALE GENOMIC DNA]</scope>
    <source>
        <strain evidence="14 15">PP422</strain>
    </source>
</reference>
<dbReference type="NCBIfam" id="TIGR00362">
    <property type="entry name" value="DnaA"/>
    <property type="match status" value="1"/>
</dbReference>
<evidence type="ECO:0000256" key="4">
    <source>
        <dbReference type="ARBA" id="ARBA00022741"/>
    </source>
</evidence>
<dbReference type="InterPro" id="IPR027417">
    <property type="entry name" value="P-loop_NTPase"/>
</dbReference>
<evidence type="ECO:0000256" key="10">
    <source>
        <dbReference type="RuleBase" id="RU000577"/>
    </source>
</evidence>